<dbReference type="GO" id="GO:0005737">
    <property type="term" value="C:cytoplasm"/>
    <property type="evidence" value="ECO:0007669"/>
    <property type="project" value="TreeGrafter"/>
</dbReference>
<organism evidence="3 4">
    <name type="scientific">Seminavis robusta</name>
    <dbReference type="NCBI Taxonomy" id="568900"/>
    <lineage>
        <taxon>Eukaryota</taxon>
        <taxon>Sar</taxon>
        <taxon>Stramenopiles</taxon>
        <taxon>Ochrophyta</taxon>
        <taxon>Bacillariophyta</taxon>
        <taxon>Bacillariophyceae</taxon>
        <taxon>Bacillariophycidae</taxon>
        <taxon>Naviculales</taxon>
        <taxon>Naviculaceae</taxon>
        <taxon>Seminavis</taxon>
    </lineage>
</organism>
<dbReference type="InterPro" id="IPR029052">
    <property type="entry name" value="Metallo-depent_PP-like"/>
</dbReference>
<dbReference type="PANTHER" id="PTHR32440:SF11">
    <property type="entry name" value="METALLOPHOSPHOESTERASE DOMAIN-CONTAINING PROTEIN"/>
    <property type="match status" value="1"/>
</dbReference>
<dbReference type="AlphaFoldDB" id="A0A9N8E3L8"/>
<dbReference type="GO" id="GO:0016788">
    <property type="term" value="F:hydrolase activity, acting on ester bonds"/>
    <property type="evidence" value="ECO:0007669"/>
    <property type="project" value="TreeGrafter"/>
</dbReference>
<keyword evidence="4" id="KW-1185">Reference proteome</keyword>
<keyword evidence="1" id="KW-1133">Transmembrane helix</keyword>
<dbReference type="OrthoDB" id="783096at2759"/>
<sequence length="422" mass="47391">MLRSAASIHRQRRSHAQQAQWCIFKCALCLLPLVLIALFLHPRLSVLKDTPTGHHGHHHGSPYKLEFRQVSSLSSTAASSARNNKAAVFKILQLADIHLGEAEDTDWGPRQDSKTWRLMDRVITLERPDLIVLSGDQLTANNVDQNATTYYRLLGQHLSYYGVPWAMIFGNHDDANLYGTNETKTSREELLAMDQQFPLSLSQSTPGLFGTSNYKLNVHYPSKWFDKPVKGKDDVVLQLFFLDSGGGVLPQTLEQNQIQWFQKEHRSDVEGVIVFQHIPTAEFVYRDGDVCHGLHDDPVDSIRPDPGIVQTLQEAGNVQWLASGHDHGNDYCCSTKSKANVTTNGQQHPNGKSRLHLCFGRHSGYGGYGQWSRGARVYEISLQRKQEQSSTVDMALSWKSWVRNETGSVLDPYEPFEASAGP</sequence>
<dbReference type="SUPFAM" id="SSF56300">
    <property type="entry name" value="Metallo-dependent phosphatases"/>
    <property type="match status" value="1"/>
</dbReference>
<dbReference type="Proteomes" id="UP001153069">
    <property type="component" value="Unassembled WGS sequence"/>
</dbReference>
<dbReference type="CDD" id="cd07383">
    <property type="entry name" value="MPP_Dcr2"/>
    <property type="match status" value="1"/>
</dbReference>
<keyword evidence="1" id="KW-0472">Membrane</keyword>
<dbReference type="InterPro" id="IPR004843">
    <property type="entry name" value="Calcineurin-like_PHP"/>
</dbReference>
<dbReference type="EMBL" id="CAICTM010000509">
    <property type="protein sequence ID" value="CAB9511936.1"/>
    <property type="molecule type" value="Genomic_DNA"/>
</dbReference>
<accession>A0A9N8E3L8</accession>
<feature type="transmembrane region" description="Helical" evidence="1">
    <location>
        <begin position="21"/>
        <end position="40"/>
    </location>
</feature>
<name>A0A9N8E3L8_9STRA</name>
<dbReference type="Gene3D" id="3.60.21.10">
    <property type="match status" value="1"/>
</dbReference>
<keyword evidence="1" id="KW-0812">Transmembrane</keyword>
<comment type="caution">
    <text evidence="3">The sequence shown here is derived from an EMBL/GenBank/DDBJ whole genome shotgun (WGS) entry which is preliminary data.</text>
</comment>
<gene>
    <name evidence="3" type="ORF">SEMRO_510_G157240.1</name>
</gene>
<evidence type="ECO:0000256" key="1">
    <source>
        <dbReference type="SAM" id="Phobius"/>
    </source>
</evidence>
<evidence type="ECO:0000313" key="3">
    <source>
        <dbReference type="EMBL" id="CAB9511936.1"/>
    </source>
</evidence>
<proteinExistence type="predicted"/>
<feature type="domain" description="Calcineurin-like phosphoesterase" evidence="2">
    <location>
        <begin position="89"/>
        <end position="328"/>
    </location>
</feature>
<protein>
    <submittedName>
        <fullName evidence="3">Probable inactive purple acid phosphatase</fullName>
    </submittedName>
</protein>
<evidence type="ECO:0000313" key="4">
    <source>
        <dbReference type="Proteomes" id="UP001153069"/>
    </source>
</evidence>
<dbReference type="Pfam" id="PF00149">
    <property type="entry name" value="Metallophos"/>
    <property type="match status" value="1"/>
</dbReference>
<evidence type="ECO:0000259" key="2">
    <source>
        <dbReference type="Pfam" id="PF00149"/>
    </source>
</evidence>
<dbReference type="PANTHER" id="PTHR32440">
    <property type="entry name" value="PHOSPHATASE DCR2-RELATED-RELATED"/>
    <property type="match status" value="1"/>
</dbReference>
<reference evidence="3" key="1">
    <citation type="submission" date="2020-06" db="EMBL/GenBank/DDBJ databases">
        <authorList>
            <consortium name="Plant Systems Biology data submission"/>
        </authorList>
    </citation>
    <scope>NUCLEOTIDE SEQUENCE</scope>
    <source>
        <strain evidence="3">D6</strain>
    </source>
</reference>